<comment type="caution">
    <text evidence="2">The sequence shown here is derived from an EMBL/GenBank/DDBJ whole genome shotgun (WGS) entry which is preliminary data.</text>
</comment>
<feature type="compositionally biased region" description="Basic and acidic residues" evidence="1">
    <location>
        <begin position="314"/>
        <end position="337"/>
    </location>
</feature>
<keyword evidence="3" id="KW-1185">Reference proteome</keyword>
<accession>A0A8H6LZY8</accession>
<organism evidence="2 3">
    <name type="scientific">Ephemerocybe angulata</name>
    <dbReference type="NCBI Taxonomy" id="980116"/>
    <lineage>
        <taxon>Eukaryota</taxon>
        <taxon>Fungi</taxon>
        <taxon>Dikarya</taxon>
        <taxon>Basidiomycota</taxon>
        <taxon>Agaricomycotina</taxon>
        <taxon>Agaricomycetes</taxon>
        <taxon>Agaricomycetidae</taxon>
        <taxon>Agaricales</taxon>
        <taxon>Agaricineae</taxon>
        <taxon>Psathyrellaceae</taxon>
        <taxon>Ephemerocybe</taxon>
    </lineage>
</organism>
<feature type="region of interest" description="Disordered" evidence="1">
    <location>
        <begin position="477"/>
        <end position="511"/>
    </location>
</feature>
<evidence type="ECO:0000313" key="3">
    <source>
        <dbReference type="Proteomes" id="UP000521943"/>
    </source>
</evidence>
<sequence length="511" mass="57883">MCSREMTNTLQSASIIPRTAEPAGSCPHPQPCHSPGQHEVDPVYHSPQTGPDVSRTSMREARILVVRVPLGQSQEGYTRKTERKSVMPYPNFNNTPRRRDSARRSGWTFKIPHINEGAKIVDTTPMLTGRDTALTAKSTHDVRLDMSTGKGPKAQRSGIVTQAPSSQHSVDKNTERLSDIRKTYTPNTQVEPTKRVPSSHRITKRDLESKVLSKVSIVRISTEISDRPIAPKNIRLNGGDTEKLGETSNDRYMPQCACRRMWIGAIDGQAPGRKGERTDEVMMGERRNKERKAWHTKLETQENQRKIERRTRRSRSDEVHVVEERPKTAKAHHEKDIPYPPSCVQTRFESLCSTNPRRIDDPLDEQGRRSHLQPANEKDIATHAHRTHLNRPDQVKLQQTTFAICPTVKTTTSPAFISNHTRLLTRWNVGTLEHRCAPHVHRKRTATAHTLLQERLQHLFHARQVVKRSSLLASPSLVEKQGEVDDDGNDDGAEERMRGNALPCSTHHSWG</sequence>
<feature type="compositionally biased region" description="Basic and acidic residues" evidence="1">
    <location>
        <begin position="357"/>
        <end position="368"/>
    </location>
</feature>
<proteinExistence type="predicted"/>
<feature type="compositionally biased region" description="Acidic residues" evidence="1">
    <location>
        <begin position="484"/>
        <end position="493"/>
    </location>
</feature>
<evidence type="ECO:0000313" key="2">
    <source>
        <dbReference type="EMBL" id="KAF6749195.1"/>
    </source>
</evidence>
<protein>
    <submittedName>
        <fullName evidence="2">Uncharacterized protein</fullName>
    </submittedName>
</protein>
<dbReference type="Proteomes" id="UP000521943">
    <property type="component" value="Unassembled WGS sequence"/>
</dbReference>
<evidence type="ECO:0000256" key="1">
    <source>
        <dbReference type="SAM" id="MobiDB-lite"/>
    </source>
</evidence>
<name>A0A8H6LZY8_9AGAR</name>
<feature type="compositionally biased region" description="Basic and acidic residues" evidence="1">
    <location>
        <begin position="169"/>
        <end position="179"/>
    </location>
</feature>
<feature type="region of interest" description="Disordered" evidence="1">
    <location>
        <begin position="76"/>
        <end position="103"/>
    </location>
</feature>
<feature type="compositionally biased region" description="Polar residues" evidence="1">
    <location>
        <begin position="46"/>
        <end position="56"/>
    </location>
</feature>
<feature type="compositionally biased region" description="Basic and acidic residues" evidence="1">
    <location>
        <begin position="273"/>
        <end position="306"/>
    </location>
</feature>
<feature type="region of interest" description="Disordered" evidence="1">
    <location>
        <begin position="269"/>
        <end position="340"/>
    </location>
</feature>
<reference evidence="2 3" key="1">
    <citation type="submission" date="2020-07" db="EMBL/GenBank/DDBJ databases">
        <title>Comparative genomics of pyrophilous fungi reveals a link between fire events and developmental genes.</title>
        <authorList>
            <consortium name="DOE Joint Genome Institute"/>
            <person name="Steindorff A.S."/>
            <person name="Carver A."/>
            <person name="Calhoun S."/>
            <person name="Stillman K."/>
            <person name="Liu H."/>
            <person name="Lipzen A."/>
            <person name="Pangilinan J."/>
            <person name="Labutti K."/>
            <person name="Bruns T.D."/>
            <person name="Grigoriev I.V."/>
        </authorList>
    </citation>
    <scope>NUCLEOTIDE SEQUENCE [LARGE SCALE GENOMIC DNA]</scope>
    <source>
        <strain evidence="2 3">CBS 144469</strain>
    </source>
</reference>
<feature type="region of interest" description="Disordered" evidence="1">
    <location>
        <begin position="355"/>
        <end position="374"/>
    </location>
</feature>
<dbReference type="AlphaFoldDB" id="A0A8H6LZY8"/>
<feature type="region of interest" description="Disordered" evidence="1">
    <location>
        <begin position="144"/>
        <end position="179"/>
    </location>
</feature>
<dbReference type="EMBL" id="JACGCI010000064">
    <property type="protein sequence ID" value="KAF6749195.1"/>
    <property type="molecule type" value="Genomic_DNA"/>
</dbReference>
<feature type="compositionally biased region" description="Polar residues" evidence="1">
    <location>
        <begin position="158"/>
        <end position="168"/>
    </location>
</feature>
<gene>
    <name evidence="2" type="ORF">DFP72DRAFT_1142686</name>
</gene>
<feature type="region of interest" description="Disordered" evidence="1">
    <location>
        <begin position="19"/>
        <end position="57"/>
    </location>
</feature>